<feature type="region of interest" description="Disordered" evidence="1">
    <location>
        <begin position="171"/>
        <end position="218"/>
    </location>
</feature>
<reference evidence="3 4" key="1">
    <citation type="submission" date="2008-07" db="EMBL/GenBank/DDBJ databases">
        <authorList>
            <person name="El-Sayed N."/>
            <person name="Caler E."/>
            <person name="Inman J."/>
            <person name="Amedeo P."/>
            <person name="Hass B."/>
            <person name="Wortman J."/>
        </authorList>
    </citation>
    <scope>NUCLEOTIDE SEQUENCE [LARGE SCALE GENOMIC DNA]</scope>
    <source>
        <strain evidence="4">ATCC 50983 / TXsc</strain>
    </source>
</reference>
<accession>C5M0H8</accession>
<feature type="chain" id="PRO_5002955360" evidence="2">
    <location>
        <begin position="18"/>
        <end position="600"/>
    </location>
</feature>
<feature type="compositionally biased region" description="Low complexity" evidence="1">
    <location>
        <begin position="363"/>
        <end position="372"/>
    </location>
</feature>
<dbReference type="AlphaFoldDB" id="C5M0H8"/>
<feature type="compositionally biased region" description="Basic and acidic residues" evidence="1">
    <location>
        <begin position="75"/>
        <end position="99"/>
    </location>
</feature>
<gene>
    <name evidence="3" type="ORF">Pmar_PMAR004018</name>
</gene>
<feature type="compositionally biased region" description="Basic and acidic residues" evidence="1">
    <location>
        <begin position="209"/>
        <end position="218"/>
    </location>
</feature>
<feature type="region of interest" description="Disordered" evidence="1">
    <location>
        <begin position="289"/>
        <end position="325"/>
    </location>
</feature>
<protein>
    <submittedName>
        <fullName evidence="3">Uncharacterized protein</fullName>
    </submittedName>
</protein>
<feature type="compositionally biased region" description="Basic and acidic residues" evidence="1">
    <location>
        <begin position="316"/>
        <end position="325"/>
    </location>
</feature>
<evidence type="ECO:0000256" key="1">
    <source>
        <dbReference type="SAM" id="MobiDB-lite"/>
    </source>
</evidence>
<feature type="region of interest" description="Disordered" evidence="1">
    <location>
        <begin position="71"/>
        <end position="99"/>
    </location>
</feature>
<sequence>MRTLLLITSILFYQTDSSPAEPSSLLQLSGGVTHNAKHQMTVAEARKAFEVSREKTDEILHKVQQEMKSLNVQMDKTRDDEQKGMAKLQQEKKDDDKKLEAADKRYEALETKATQDSPSINSGRSISSTSAAASSFMEGPLPDFLEPLRDGARKAQSFADEMKKQEEDLDAVANGRGAPPGFSLIQEGVGGMDAGSREVASAMEAEAADDSRTDKHLAKASDALNALQRSIQDESRELALEERDDTAHKSTLHDDDVLSFLEEATSTKNAGWETDLDRQVRKWRSFLARDSHRRSKHSVSEADDDDDASSLLQLADKSDSHGDWVSKIERYMKEDRQRVLAARDSKTTPSNALVDNDDEDKASSSFLESSMSAEDVRSAIRKEAEKTRDVIKILERVQKAGDGKKTPQGKGPSFVEKSQAHHFNLEKAEEEVGALQAKWAREAKRISVPTSCVPLVLQAPNTDGSSLDDSNIEKMKRKALQADEHVKKVDEDFKNALVSLKSDILAQSKASSNRGASFLQLGTRSRAHEALEKLSAELDADMVKNAEKEGQIEQAMKDAGGSQSLLEETKGKATLPDNLVQAMARLDALAKRLSQGTSPS</sequence>
<dbReference type="RefSeq" id="XP_002764796.1">
    <property type="nucleotide sequence ID" value="XM_002764750.1"/>
</dbReference>
<keyword evidence="4" id="KW-1185">Reference proteome</keyword>
<evidence type="ECO:0000313" key="4">
    <source>
        <dbReference type="Proteomes" id="UP000007800"/>
    </source>
</evidence>
<proteinExistence type="predicted"/>
<feature type="compositionally biased region" description="Basic and acidic residues" evidence="1">
    <location>
        <begin position="337"/>
        <end position="346"/>
    </location>
</feature>
<feature type="region of interest" description="Disordered" evidence="1">
    <location>
        <begin position="337"/>
        <end position="375"/>
    </location>
</feature>
<feature type="signal peptide" evidence="2">
    <location>
        <begin position="1"/>
        <end position="17"/>
    </location>
</feature>
<dbReference type="GeneID" id="9055180"/>
<evidence type="ECO:0000313" key="3">
    <source>
        <dbReference type="EMBL" id="EEQ97513.1"/>
    </source>
</evidence>
<dbReference type="Proteomes" id="UP000007800">
    <property type="component" value="Unassembled WGS sequence"/>
</dbReference>
<dbReference type="EMBL" id="GG687104">
    <property type="protein sequence ID" value="EEQ97513.1"/>
    <property type="molecule type" value="Genomic_DNA"/>
</dbReference>
<name>C5M0H8_PERM5</name>
<evidence type="ECO:0000256" key="2">
    <source>
        <dbReference type="SAM" id="SignalP"/>
    </source>
</evidence>
<dbReference type="InParanoid" id="C5M0H8"/>
<keyword evidence="2" id="KW-0732">Signal</keyword>
<organism evidence="4">
    <name type="scientific">Perkinsus marinus (strain ATCC 50983 / TXsc)</name>
    <dbReference type="NCBI Taxonomy" id="423536"/>
    <lineage>
        <taxon>Eukaryota</taxon>
        <taxon>Sar</taxon>
        <taxon>Alveolata</taxon>
        <taxon>Perkinsozoa</taxon>
        <taxon>Perkinsea</taxon>
        <taxon>Perkinsida</taxon>
        <taxon>Perkinsidae</taxon>
        <taxon>Perkinsus</taxon>
    </lineage>
</organism>